<keyword evidence="2" id="KW-1185">Reference proteome</keyword>
<organism evidence="1 2">
    <name type="scientific">Saguinus oedipus</name>
    <name type="common">Cotton-top tamarin</name>
    <name type="synonym">Oedipomidas oedipus</name>
    <dbReference type="NCBI Taxonomy" id="9490"/>
    <lineage>
        <taxon>Eukaryota</taxon>
        <taxon>Metazoa</taxon>
        <taxon>Chordata</taxon>
        <taxon>Craniata</taxon>
        <taxon>Vertebrata</taxon>
        <taxon>Euteleostomi</taxon>
        <taxon>Mammalia</taxon>
        <taxon>Eutheria</taxon>
        <taxon>Euarchontoglires</taxon>
        <taxon>Primates</taxon>
        <taxon>Haplorrhini</taxon>
        <taxon>Platyrrhini</taxon>
        <taxon>Cebidae</taxon>
        <taxon>Callitrichinae</taxon>
        <taxon>Saguinus</taxon>
    </lineage>
</organism>
<dbReference type="Proteomes" id="UP001266305">
    <property type="component" value="Unassembled WGS sequence"/>
</dbReference>
<reference evidence="1 2" key="1">
    <citation type="submission" date="2023-05" db="EMBL/GenBank/DDBJ databases">
        <title>B98-5 Cell Line De Novo Hybrid Assembly: An Optical Mapping Approach.</title>
        <authorList>
            <person name="Kananen K."/>
            <person name="Auerbach J.A."/>
            <person name="Kautto E."/>
            <person name="Blachly J.S."/>
        </authorList>
    </citation>
    <scope>NUCLEOTIDE SEQUENCE [LARGE SCALE GENOMIC DNA]</scope>
    <source>
        <strain evidence="1">B95-8</strain>
        <tissue evidence="1">Cell line</tissue>
    </source>
</reference>
<dbReference type="EMBL" id="JASSZA010000200">
    <property type="protein sequence ID" value="KAK2081580.1"/>
    <property type="molecule type" value="Genomic_DNA"/>
</dbReference>
<evidence type="ECO:0000313" key="2">
    <source>
        <dbReference type="Proteomes" id="UP001266305"/>
    </source>
</evidence>
<sequence length="93" mass="10921">MHHWEEGRLPPSPRLPIIRGKWRGQVWESKSWLEKDLGKAKSRGCLWPTWEKQVPSRLPTSSLRSTMDVFEMINLDQLKAVAYRSLSNLRFST</sequence>
<accession>A0ABQ9TAL4</accession>
<name>A0ABQ9TAL4_SAGOE</name>
<protein>
    <submittedName>
        <fullName evidence="1">Uncharacterized protein</fullName>
    </submittedName>
</protein>
<evidence type="ECO:0000313" key="1">
    <source>
        <dbReference type="EMBL" id="KAK2081580.1"/>
    </source>
</evidence>
<comment type="caution">
    <text evidence="1">The sequence shown here is derived from an EMBL/GenBank/DDBJ whole genome shotgun (WGS) entry which is preliminary data.</text>
</comment>
<proteinExistence type="predicted"/>
<gene>
    <name evidence="1" type="ORF">P7K49_039557</name>
</gene>